<proteinExistence type="predicted"/>
<reference evidence="2" key="1">
    <citation type="journal article" date="2019" name="Int. J. Syst. Evol. Microbiol.">
        <title>The Global Catalogue of Microorganisms (GCM) 10K type strain sequencing project: providing services to taxonomists for standard genome sequencing and annotation.</title>
        <authorList>
            <consortium name="The Broad Institute Genomics Platform"/>
            <consortium name="The Broad Institute Genome Sequencing Center for Infectious Disease"/>
            <person name="Wu L."/>
            <person name="Ma J."/>
        </authorList>
    </citation>
    <scope>NUCLEOTIDE SEQUENCE [LARGE SCALE GENOMIC DNA]</scope>
    <source>
        <strain evidence="2">JCM 4816</strain>
    </source>
</reference>
<dbReference type="Proteomes" id="UP001501455">
    <property type="component" value="Unassembled WGS sequence"/>
</dbReference>
<accession>A0ABP6UA31</accession>
<name>A0ABP6UA31_9ACTN</name>
<comment type="caution">
    <text evidence="1">The sequence shown here is derived from an EMBL/GenBank/DDBJ whole genome shotgun (WGS) entry which is preliminary data.</text>
</comment>
<dbReference type="EMBL" id="BAAAXF010000074">
    <property type="protein sequence ID" value="GAA3503326.1"/>
    <property type="molecule type" value="Genomic_DNA"/>
</dbReference>
<gene>
    <name evidence="1" type="ORF">GCM10019016_104360</name>
</gene>
<evidence type="ECO:0000313" key="1">
    <source>
        <dbReference type="EMBL" id="GAA3503326.1"/>
    </source>
</evidence>
<sequence>MYRRTSLALAPAGPRLVVVAVDRPVAGNRNDCTAWKISDAKDAVDRTTVIADAATAAPAWSSRTATNAARKPAGSARLQVENGRPHSAGLDLAIFLISRRSGRANVL</sequence>
<keyword evidence="2" id="KW-1185">Reference proteome</keyword>
<evidence type="ECO:0000313" key="2">
    <source>
        <dbReference type="Proteomes" id="UP001501455"/>
    </source>
</evidence>
<organism evidence="1 2">
    <name type="scientific">Streptomyces prasinosporus</name>
    <dbReference type="NCBI Taxonomy" id="68256"/>
    <lineage>
        <taxon>Bacteria</taxon>
        <taxon>Bacillati</taxon>
        <taxon>Actinomycetota</taxon>
        <taxon>Actinomycetes</taxon>
        <taxon>Kitasatosporales</taxon>
        <taxon>Streptomycetaceae</taxon>
        <taxon>Streptomyces</taxon>
        <taxon>Streptomyces albogriseolus group</taxon>
    </lineage>
</organism>
<protein>
    <submittedName>
        <fullName evidence="1">Uncharacterized protein</fullName>
    </submittedName>
</protein>